<dbReference type="Pfam" id="PF00210">
    <property type="entry name" value="Ferritin"/>
    <property type="match status" value="1"/>
</dbReference>
<gene>
    <name evidence="4" type="ORF">DFJ64_1254</name>
</gene>
<dbReference type="PIRSF" id="PIRSF005900">
    <property type="entry name" value="Dps"/>
    <property type="match status" value="1"/>
</dbReference>
<dbReference type="OrthoDB" id="9797687at2"/>
<dbReference type="SUPFAM" id="SSF47240">
    <property type="entry name" value="Ferritin-like"/>
    <property type="match status" value="1"/>
</dbReference>
<reference evidence="4 5" key="1">
    <citation type="submission" date="2018-08" db="EMBL/GenBank/DDBJ databases">
        <title>Sequencing the genomes of 1000 actinobacteria strains.</title>
        <authorList>
            <person name="Klenk H.-P."/>
        </authorList>
    </citation>
    <scope>NUCLEOTIDE SEQUENCE [LARGE SCALE GENOMIC DNA]</scope>
    <source>
        <strain evidence="4 5">DSM 22891</strain>
    </source>
</reference>
<evidence type="ECO:0000313" key="4">
    <source>
        <dbReference type="EMBL" id="REF35862.1"/>
    </source>
</evidence>
<evidence type="ECO:0000256" key="1">
    <source>
        <dbReference type="ARBA" id="ARBA00009497"/>
    </source>
</evidence>
<evidence type="ECO:0000259" key="3">
    <source>
        <dbReference type="Pfam" id="PF00210"/>
    </source>
</evidence>
<dbReference type="EMBL" id="QTUC01000001">
    <property type="protein sequence ID" value="REF35862.1"/>
    <property type="molecule type" value="Genomic_DNA"/>
</dbReference>
<comment type="similarity">
    <text evidence="1 2">Belongs to the Dps family.</text>
</comment>
<dbReference type="AlphaFoldDB" id="A0A3D9V248"/>
<protein>
    <submittedName>
        <fullName evidence="4">Starvation-inducible DNA-binding protein</fullName>
    </submittedName>
</protein>
<dbReference type="InterPro" id="IPR009078">
    <property type="entry name" value="Ferritin-like_SF"/>
</dbReference>
<dbReference type="Proteomes" id="UP000256485">
    <property type="component" value="Unassembled WGS sequence"/>
</dbReference>
<accession>A0A3D9V248</accession>
<organism evidence="4 5">
    <name type="scientific">Thermasporomyces composti</name>
    <dbReference type="NCBI Taxonomy" id="696763"/>
    <lineage>
        <taxon>Bacteria</taxon>
        <taxon>Bacillati</taxon>
        <taxon>Actinomycetota</taxon>
        <taxon>Actinomycetes</taxon>
        <taxon>Propionibacteriales</taxon>
        <taxon>Nocardioidaceae</taxon>
        <taxon>Thermasporomyces</taxon>
    </lineage>
</organism>
<dbReference type="InterPro" id="IPR002177">
    <property type="entry name" value="DPS_DNA-bd"/>
</dbReference>
<keyword evidence="4" id="KW-0238">DNA-binding</keyword>
<dbReference type="PRINTS" id="PR01346">
    <property type="entry name" value="HELNAPAPROT"/>
</dbReference>
<dbReference type="PANTHER" id="PTHR42932:SF3">
    <property type="entry name" value="DNA PROTECTION DURING STARVATION PROTEIN"/>
    <property type="match status" value="1"/>
</dbReference>
<dbReference type="InterPro" id="IPR012347">
    <property type="entry name" value="Ferritin-like"/>
</dbReference>
<evidence type="ECO:0000256" key="2">
    <source>
        <dbReference type="RuleBase" id="RU003875"/>
    </source>
</evidence>
<name>A0A3D9V248_THECX</name>
<keyword evidence="5" id="KW-1185">Reference proteome</keyword>
<sequence length="172" mass="19898">MADRNTSGAATGALDVPTDLSHSGVVEISEELRKLLADTFALYMKTKNFHWHMTGRHFRDYHVLLDKQAKQLYQMTDEIAERARKIGGTTLRSIGDISRHQRIKDNDEEFLTPDQMMTVLRDDNRQFTRHLRAAHQICQKHNDVATASLIENWIDESENRTWYLAEIVTTVT</sequence>
<comment type="caution">
    <text evidence="4">The sequence shown here is derived from an EMBL/GenBank/DDBJ whole genome shotgun (WGS) entry which is preliminary data.</text>
</comment>
<dbReference type="GO" id="GO:0008199">
    <property type="term" value="F:ferric iron binding"/>
    <property type="evidence" value="ECO:0007669"/>
    <property type="project" value="InterPro"/>
</dbReference>
<dbReference type="CDD" id="cd01043">
    <property type="entry name" value="DPS"/>
    <property type="match status" value="1"/>
</dbReference>
<dbReference type="PANTHER" id="PTHR42932">
    <property type="entry name" value="GENERAL STRESS PROTEIN 20U"/>
    <property type="match status" value="1"/>
</dbReference>
<proteinExistence type="inferred from homology"/>
<dbReference type="Gene3D" id="1.20.1260.10">
    <property type="match status" value="1"/>
</dbReference>
<dbReference type="InterPro" id="IPR008331">
    <property type="entry name" value="Ferritin_DPS_dom"/>
</dbReference>
<dbReference type="RefSeq" id="WP_115849575.1">
    <property type="nucleotide sequence ID" value="NZ_QTUC01000001.1"/>
</dbReference>
<dbReference type="GO" id="GO:0003677">
    <property type="term" value="F:DNA binding"/>
    <property type="evidence" value="ECO:0007669"/>
    <property type="project" value="UniProtKB-KW"/>
</dbReference>
<feature type="domain" description="Ferritin/DPS" evidence="3">
    <location>
        <begin position="30"/>
        <end position="170"/>
    </location>
</feature>
<evidence type="ECO:0000313" key="5">
    <source>
        <dbReference type="Proteomes" id="UP000256485"/>
    </source>
</evidence>